<feature type="domain" description="RagB/SusD" evidence="6">
    <location>
        <begin position="269"/>
        <end position="558"/>
    </location>
</feature>
<dbReference type="Gene3D" id="1.25.40.390">
    <property type="match status" value="1"/>
</dbReference>
<sequence length="560" mass="62560">MKNIFLTIASAACMAVVLSSCHKTDVKVDTQLTPEVFPQTPAQFQAVTGSVYVALRSDYTGAYFFSQSHTTDENLLAVFGPDWIDGNRYMELHRHTWTKDNSGVNAVWYYYTNMIGVANQTLSIFKSAPASAAKSSSVAELKTLRAFAFFMGMDSFGNIPLDTLYGTKELQPQATRAQVFNFIESELKASIPYLKTDVTPATYGLVTRHFAYSLLAKMYLNAAVYTGTQRYNDCIAACDQVIGANKYSVEPMASYLQMFYPTNGATTQKEFIFAIPYDASNSSGNLIFARYNLNRNLGIRYGYSGSTAGGYVNPVINESTGNGLANNRPSGPSMTTAEYYAYFNDANDIRNKQWLTGQQYWQDGSPIMVSTTNVGYNQFYTGPNPTAKFVYPLVLSQLTFRPRTGTNSDYDLGRDEIAWNTGYRNNKFLADYTNTINRNQNNDFPVLRYSDILLMKAEAILRGGNATLGATALSLVNQIRANRTTSPALTTLDLEGLYAERVREMAYEGWHRNDMIRFGKYENTYGLGKNNADTYRRIFPIPTSGFQTNSKLQQNPGYPN</sequence>
<dbReference type="Pfam" id="PF07980">
    <property type="entry name" value="SusD_RagB"/>
    <property type="match status" value="1"/>
</dbReference>
<evidence type="ECO:0000256" key="1">
    <source>
        <dbReference type="ARBA" id="ARBA00004442"/>
    </source>
</evidence>
<accession>A0ABU3GT62</accession>
<protein>
    <recommendedName>
        <fullName evidence="10">RagB/SusD family nutrient uptake outer membrane protein</fullName>
    </recommendedName>
</protein>
<keyword evidence="9" id="KW-1185">Reference proteome</keyword>
<evidence type="ECO:0000259" key="7">
    <source>
        <dbReference type="Pfam" id="PF14322"/>
    </source>
</evidence>
<evidence type="ECO:0000256" key="5">
    <source>
        <dbReference type="ARBA" id="ARBA00023237"/>
    </source>
</evidence>
<dbReference type="InterPro" id="IPR033985">
    <property type="entry name" value="SusD-like_N"/>
</dbReference>
<comment type="similarity">
    <text evidence="2">Belongs to the SusD family.</text>
</comment>
<name>A0ABU3GT62_9SPHI</name>
<dbReference type="Pfam" id="PF14322">
    <property type="entry name" value="SusD-like_3"/>
    <property type="match status" value="1"/>
</dbReference>
<keyword evidence="5" id="KW-0998">Cell outer membrane</keyword>
<comment type="subcellular location">
    <subcellularLocation>
        <location evidence="1">Cell outer membrane</location>
    </subcellularLocation>
</comment>
<evidence type="ECO:0000256" key="2">
    <source>
        <dbReference type="ARBA" id="ARBA00006275"/>
    </source>
</evidence>
<dbReference type="SUPFAM" id="SSF48452">
    <property type="entry name" value="TPR-like"/>
    <property type="match status" value="1"/>
</dbReference>
<dbReference type="Proteomes" id="UP001258315">
    <property type="component" value="Unassembled WGS sequence"/>
</dbReference>
<evidence type="ECO:0000256" key="4">
    <source>
        <dbReference type="ARBA" id="ARBA00023136"/>
    </source>
</evidence>
<gene>
    <name evidence="8" type="ORF">QE417_001229</name>
</gene>
<proteinExistence type="inferred from homology"/>
<keyword evidence="3" id="KW-0732">Signal</keyword>
<evidence type="ECO:0000259" key="6">
    <source>
        <dbReference type="Pfam" id="PF07980"/>
    </source>
</evidence>
<dbReference type="EMBL" id="JAVLVU010000001">
    <property type="protein sequence ID" value="MDT3402157.1"/>
    <property type="molecule type" value="Genomic_DNA"/>
</dbReference>
<dbReference type="PROSITE" id="PS51257">
    <property type="entry name" value="PROKAR_LIPOPROTEIN"/>
    <property type="match status" value="1"/>
</dbReference>
<evidence type="ECO:0000313" key="9">
    <source>
        <dbReference type="Proteomes" id="UP001258315"/>
    </source>
</evidence>
<reference evidence="9" key="1">
    <citation type="submission" date="2023-07" db="EMBL/GenBank/DDBJ databases">
        <title>Functional and genomic diversity of the sorghum phyllosphere microbiome.</title>
        <authorList>
            <person name="Shade A."/>
        </authorList>
    </citation>
    <scope>NUCLEOTIDE SEQUENCE [LARGE SCALE GENOMIC DNA]</scope>
    <source>
        <strain evidence="9">SORGH_AS_0422</strain>
    </source>
</reference>
<dbReference type="InterPro" id="IPR011990">
    <property type="entry name" value="TPR-like_helical_dom_sf"/>
</dbReference>
<dbReference type="RefSeq" id="WP_311948366.1">
    <property type="nucleotide sequence ID" value="NZ_JAVLVU010000001.1"/>
</dbReference>
<dbReference type="InterPro" id="IPR012944">
    <property type="entry name" value="SusD_RagB_dom"/>
</dbReference>
<organism evidence="8 9">
    <name type="scientific">Mucilaginibacter terrae</name>
    <dbReference type="NCBI Taxonomy" id="1955052"/>
    <lineage>
        <taxon>Bacteria</taxon>
        <taxon>Pseudomonadati</taxon>
        <taxon>Bacteroidota</taxon>
        <taxon>Sphingobacteriia</taxon>
        <taxon>Sphingobacteriales</taxon>
        <taxon>Sphingobacteriaceae</taxon>
        <taxon>Mucilaginibacter</taxon>
    </lineage>
</organism>
<evidence type="ECO:0000313" key="8">
    <source>
        <dbReference type="EMBL" id="MDT3402157.1"/>
    </source>
</evidence>
<evidence type="ECO:0008006" key="10">
    <source>
        <dbReference type="Google" id="ProtNLM"/>
    </source>
</evidence>
<feature type="domain" description="SusD-like N-terminal" evidence="7">
    <location>
        <begin position="88"/>
        <end position="220"/>
    </location>
</feature>
<keyword evidence="4" id="KW-0472">Membrane</keyword>
<comment type="caution">
    <text evidence="8">The sequence shown here is derived from an EMBL/GenBank/DDBJ whole genome shotgun (WGS) entry which is preliminary data.</text>
</comment>
<evidence type="ECO:0000256" key="3">
    <source>
        <dbReference type="ARBA" id="ARBA00022729"/>
    </source>
</evidence>